<accession>A0A1S9P7D3</accession>
<dbReference type="STRING" id="1792845.BC343_17910"/>
<evidence type="ECO:0000313" key="2">
    <source>
        <dbReference type="Proteomes" id="UP000189739"/>
    </source>
</evidence>
<gene>
    <name evidence="1" type="ORF">BC343_17910</name>
</gene>
<dbReference type="EMBL" id="MBTF01000038">
    <property type="protein sequence ID" value="OOQ56856.1"/>
    <property type="molecule type" value="Genomic_DNA"/>
</dbReference>
<reference evidence="1 2" key="1">
    <citation type="submission" date="2016-07" db="EMBL/GenBank/DDBJ databases">
        <title>Genomic analysis of zinc-resistant bacterium Mucilaginibacter pedocola TBZ30.</title>
        <authorList>
            <person name="Huang J."/>
            <person name="Tang J."/>
        </authorList>
    </citation>
    <scope>NUCLEOTIDE SEQUENCE [LARGE SCALE GENOMIC DNA]</scope>
    <source>
        <strain evidence="1 2">TBZ30</strain>
    </source>
</reference>
<protein>
    <submittedName>
        <fullName evidence="1">Uncharacterized protein</fullName>
    </submittedName>
</protein>
<dbReference type="Proteomes" id="UP000189739">
    <property type="component" value="Unassembled WGS sequence"/>
</dbReference>
<evidence type="ECO:0000313" key="1">
    <source>
        <dbReference type="EMBL" id="OOQ56856.1"/>
    </source>
</evidence>
<proteinExistence type="predicted"/>
<keyword evidence="2" id="KW-1185">Reference proteome</keyword>
<name>A0A1S9P7D3_9SPHI</name>
<sequence>MIFSLFYALQKLNLAVSLLSLAGFKYKLMSDFLFDESGLSQETIDSFRATYDELREHFNIQLTGHINFHLEDFEAFNQYHNHQLLGSYVIKNGHSDCYLLFVDTKAKKAKEGAITGHYEYQTWALAYLKRDFGRVKIRQETLKDKLAELIHPLELDFKEDKAFSDTFYVLVNDHAKAIHCMDRHFRNAVMDIREDDFVIEIVNHTLIIGNKKPISPERAVYMAEFVCKLAEVC</sequence>
<dbReference type="AlphaFoldDB" id="A0A1S9P7D3"/>
<comment type="caution">
    <text evidence="1">The sequence shown here is derived from an EMBL/GenBank/DDBJ whole genome shotgun (WGS) entry which is preliminary data.</text>
</comment>
<organism evidence="1 2">
    <name type="scientific">Mucilaginibacter pedocola</name>
    <dbReference type="NCBI Taxonomy" id="1792845"/>
    <lineage>
        <taxon>Bacteria</taxon>
        <taxon>Pseudomonadati</taxon>
        <taxon>Bacteroidota</taxon>
        <taxon>Sphingobacteriia</taxon>
        <taxon>Sphingobacteriales</taxon>
        <taxon>Sphingobacteriaceae</taxon>
        <taxon>Mucilaginibacter</taxon>
    </lineage>
</organism>